<dbReference type="AlphaFoldDB" id="A0A9P0EMB3"/>
<dbReference type="InterPro" id="IPR022085">
    <property type="entry name" value="OpdG"/>
</dbReference>
<protein>
    <submittedName>
        <fullName evidence="1">Uncharacterized protein</fullName>
    </submittedName>
</protein>
<reference evidence="2" key="1">
    <citation type="submission" date="2019-06" db="EMBL/GenBank/DDBJ databases">
        <authorList>
            <person name="Broberg M."/>
        </authorList>
    </citation>
    <scope>NUCLEOTIDE SEQUENCE [LARGE SCALE GENOMIC DNA]</scope>
</reference>
<keyword evidence="2" id="KW-1185">Reference proteome</keyword>
<dbReference type="Pfam" id="PF12311">
    <property type="entry name" value="DUF3632"/>
    <property type="match status" value="1"/>
</dbReference>
<dbReference type="InterPro" id="IPR053204">
    <property type="entry name" value="Oxopyrrolidines_Biosynth-assoc"/>
</dbReference>
<evidence type="ECO:0000313" key="2">
    <source>
        <dbReference type="Proteomes" id="UP000775872"/>
    </source>
</evidence>
<dbReference type="EMBL" id="CABFOC020000045">
    <property type="protein sequence ID" value="CAH0053829.1"/>
    <property type="molecule type" value="Genomic_DNA"/>
</dbReference>
<gene>
    <name evidence="1" type="ORF">CSOL1703_00005707</name>
</gene>
<dbReference type="PANTHER" id="PTHR38797">
    <property type="entry name" value="NUCLEAR PORE COMPLEX PROTEIN NUP85-RELATED"/>
    <property type="match status" value="1"/>
</dbReference>
<dbReference type="Proteomes" id="UP000775872">
    <property type="component" value="Unassembled WGS sequence"/>
</dbReference>
<reference evidence="1 2" key="2">
    <citation type="submission" date="2021-10" db="EMBL/GenBank/DDBJ databases">
        <authorList>
            <person name="Piombo E."/>
        </authorList>
    </citation>
    <scope>NUCLEOTIDE SEQUENCE [LARGE SCALE GENOMIC DNA]</scope>
</reference>
<accession>A0A9P0EMB3</accession>
<dbReference type="PANTHER" id="PTHR38797:SF6">
    <property type="match status" value="1"/>
</dbReference>
<name>A0A9P0EMB3_9HYPO</name>
<evidence type="ECO:0000313" key="1">
    <source>
        <dbReference type="EMBL" id="CAH0053829.1"/>
    </source>
</evidence>
<sequence length="273" mass="31379">MAGTEKLAKSKLWPYYNLHDVPEGKIVLRIMEHDDFPVAQAVEEIVALTHAAARSAAQDDPVWVHASRVADAIHMLSMHTKHNEQSKLLEFVLSLEQVTIRDPQTGDMFKLDKACFWTDMPELSMTQAEYFESHSSTEDSGDTVEYHENALAFFAQLSEAGFLGYKESIGRDYNDLMRLIDKKGHLSKLEVRVMCMWFIYAPEKVWLDVQLRRDYRGSHFPADSWLKWKQFFQACQSAPGEEVKDEDTQQLIKQALENMEKVGAKEDLELSSE</sequence>
<dbReference type="OrthoDB" id="3350591at2759"/>
<organism evidence="1 2">
    <name type="scientific">Clonostachys solani</name>
    <dbReference type="NCBI Taxonomy" id="160281"/>
    <lineage>
        <taxon>Eukaryota</taxon>
        <taxon>Fungi</taxon>
        <taxon>Dikarya</taxon>
        <taxon>Ascomycota</taxon>
        <taxon>Pezizomycotina</taxon>
        <taxon>Sordariomycetes</taxon>
        <taxon>Hypocreomycetidae</taxon>
        <taxon>Hypocreales</taxon>
        <taxon>Bionectriaceae</taxon>
        <taxon>Clonostachys</taxon>
    </lineage>
</organism>
<proteinExistence type="predicted"/>
<comment type="caution">
    <text evidence="1">The sequence shown here is derived from an EMBL/GenBank/DDBJ whole genome shotgun (WGS) entry which is preliminary data.</text>
</comment>